<evidence type="ECO:0000256" key="5">
    <source>
        <dbReference type="SAM" id="MobiDB-lite"/>
    </source>
</evidence>
<dbReference type="InterPro" id="IPR027417">
    <property type="entry name" value="P-loop_NTPase"/>
</dbReference>
<dbReference type="EMBL" id="JABMIG020000057">
    <property type="protein sequence ID" value="KAL3797111.1"/>
    <property type="molecule type" value="Genomic_DNA"/>
</dbReference>
<feature type="region of interest" description="Disordered" evidence="5">
    <location>
        <begin position="219"/>
        <end position="265"/>
    </location>
</feature>
<comment type="subcellular location">
    <subcellularLocation>
        <location evidence="1">Cytoplasm</location>
    </subcellularLocation>
</comment>
<feature type="compositionally biased region" description="Polar residues" evidence="5">
    <location>
        <begin position="1056"/>
        <end position="1085"/>
    </location>
</feature>
<dbReference type="Proteomes" id="UP001516023">
    <property type="component" value="Unassembled WGS sequence"/>
</dbReference>
<dbReference type="PROSITE" id="PS50096">
    <property type="entry name" value="IQ"/>
    <property type="match status" value="4"/>
</dbReference>
<dbReference type="Pfam" id="PF00612">
    <property type="entry name" value="IQ"/>
    <property type="match status" value="3"/>
</dbReference>
<dbReference type="SMART" id="SM00015">
    <property type="entry name" value="IQ"/>
    <property type="match status" value="7"/>
</dbReference>
<evidence type="ECO:0000313" key="6">
    <source>
        <dbReference type="EMBL" id="KAL3797111.1"/>
    </source>
</evidence>
<feature type="region of interest" description="Disordered" evidence="5">
    <location>
        <begin position="1110"/>
        <end position="1135"/>
    </location>
</feature>
<comment type="caution">
    <text evidence="6">The sequence shown here is derived from an EMBL/GenBank/DDBJ whole genome shotgun (WGS) entry which is preliminary data.</text>
</comment>
<accession>A0ABD3QB34</accession>
<dbReference type="GO" id="GO:0005516">
    <property type="term" value="F:calmodulin binding"/>
    <property type="evidence" value="ECO:0007669"/>
    <property type="project" value="UniProtKB-KW"/>
</dbReference>
<feature type="compositionally biased region" description="Basic residues" evidence="5">
    <location>
        <begin position="416"/>
        <end position="426"/>
    </location>
</feature>
<gene>
    <name evidence="6" type="ORF">HJC23_000449</name>
</gene>
<keyword evidence="7" id="KW-1185">Reference proteome</keyword>
<protein>
    <submittedName>
        <fullName evidence="6">Uncharacterized protein</fullName>
    </submittedName>
</protein>
<keyword evidence="4" id="KW-0112">Calmodulin-binding</keyword>
<keyword evidence="2" id="KW-0963">Cytoplasm</keyword>
<keyword evidence="3" id="KW-0677">Repeat</keyword>
<reference evidence="6 7" key="1">
    <citation type="journal article" date="2020" name="G3 (Bethesda)">
        <title>Improved Reference Genome for Cyclotella cryptica CCMP332, a Model for Cell Wall Morphogenesis, Salinity Adaptation, and Lipid Production in Diatoms (Bacillariophyta).</title>
        <authorList>
            <person name="Roberts W.R."/>
            <person name="Downey K.M."/>
            <person name="Ruck E.C."/>
            <person name="Traller J.C."/>
            <person name="Alverson A.J."/>
        </authorList>
    </citation>
    <scope>NUCLEOTIDE SEQUENCE [LARGE SCALE GENOMIC DNA]</scope>
    <source>
        <strain evidence="6 7">CCMP332</strain>
    </source>
</reference>
<proteinExistence type="predicted"/>
<dbReference type="Gene3D" id="1.20.5.190">
    <property type="match status" value="2"/>
</dbReference>
<dbReference type="PANTHER" id="PTHR22706:SF1">
    <property type="entry name" value="ASSEMBLY FACTOR FOR SPINDLE MICROTUBULES"/>
    <property type="match status" value="1"/>
</dbReference>
<evidence type="ECO:0000256" key="1">
    <source>
        <dbReference type="ARBA" id="ARBA00004496"/>
    </source>
</evidence>
<feature type="region of interest" description="Disordered" evidence="5">
    <location>
        <begin position="1045"/>
        <end position="1096"/>
    </location>
</feature>
<feature type="compositionally biased region" description="Basic and acidic residues" evidence="5">
    <location>
        <begin position="1110"/>
        <end position="1120"/>
    </location>
</feature>
<feature type="region of interest" description="Disordered" evidence="5">
    <location>
        <begin position="24"/>
        <end position="43"/>
    </location>
</feature>
<dbReference type="InterPro" id="IPR051185">
    <property type="entry name" value="ASPM"/>
</dbReference>
<evidence type="ECO:0000256" key="2">
    <source>
        <dbReference type="ARBA" id="ARBA00022490"/>
    </source>
</evidence>
<sequence length="1135" mass="127971">MPSNPPTRRRRLINAVTSTLAKPTANYSAVSSSRDGKGSTQRSRAQTFLPLGFQPVRDASDQYQIHVTKDGSMITALPINDNDAANLRSSPILFSDARAILNESSSYSDSRNAAGKKQGMAWSKKGLLEARGKQRSKLKNRSDYNQKSSANGFANVIPFVPVANNKPSVQAVHRKNKGKRRHQVRWDLTAVNQEQSAQLPPSAQNSTGALQNIDKRDDESFSSFPILSPSHKFEDDGFGQVGRDGASAKKTAVHSHDHGPNTKQAAPLNAVNEIKSTSNVSNAAKLSPSSAANNLNNMNGEPTANFATHPQSRFATNANNPSTNVASTSASTPPFQTLLQQRIQEIQNEQSQLIQAISKKEMIERTLISAIDENLDKNRKKWKELEEELEIIKWHLTVSPKDARARMPNGNDSRHAKSPALHHRTPRQTNKTEEVESVGDPSLTMMDSTSDSLITARDTKRKIIGGAVMVTGLDPPARPSPVPQKTEAMLKKKDPDGPRISAVLRGDEARTMTHSVNVRQGPRQGVVPNRVPVGPIWPVPKQLGGSMPRNGQPQQTLRKVQHHQLPRHPMASRMQSSTAKATNKRTVKKNVHFNLPDDHESVELKFVDDSPSDDLIMSQAGEKESWQRTMHGRLRHGRGVNNAFENVKEESPPTLNGHEQIRQPMGLTPVDDQSWEGSQYDIETFDEVTGHLLSSQHFDTVHWRDREQHIVTTEHYSTENHHHAHGIQEQHPSAFNYNNQRNRGASSDSVETDADLGFIHAVAAVVIQTAVRRFLAEIAAMERLYAVQVIQTAICRWMARRTNPGLSHYRVVRKGVSRMPSPVFGSPVRTKRVMFEDDYLAFFHDEATKIQKCFRGWWVREGIEVDHYAAGQIQRVFRGWWAREALEVDRYCAVEIQRVIRGYLCRMSYIYDLYCIIVAQSVVRRYLAFYTSAIRLANILYIQAIYRGYRVRSELMRYVQQGQEVAATMIQAQYRRYDAQMNFINTLADILIVQSVARRWLTLRKMKKRKLQCGYHHGSRHQQALPYSISKNSSVSRAIHNLQSSSVSRQHVHSHANATSPRWQRCPTSANPSHIQSKGPQTSYSKPGYPISKTTQHPEGFETFHRIGSDEWYDGNKSETSEMLTNWKRRERRSS</sequence>
<evidence type="ECO:0000256" key="3">
    <source>
        <dbReference type="ARBA" id="ARBA00022737"/>
    </source>
</evidence>
<feature type="region of interest" description="Disordered" evidence="5">
    <location>
        <begin position="402"/>
        <end position="447"/>
    </location>
</feature>
<feature type="region of interest" description="Disordered" evidence="5">
    <location>
        <begin position="104"/>
        <end position="125"/>
    </location>
</feature>
<feature type="region of interest" description="Disordered" evidence="5">
    <location>
        <begin position="470"/>
        <end position="499"/>
    </location>
</feature>
<dbReference type="AlphaFoldDB" id="A0ABD3QB34"/>
<evidence type="ECO:0000256" key="4">
    <source>
        <dbReference type="ARBA" id="ARBA00022860"/>
    </source>
</evidence>
<organism evidence="6 7">
    <name type="scientific">Cyclotella cryptica</name>
    <dbReference type="NCBI Taxonomy" id="29204"/>
    <lineage>
        <taxon>Eukaryota</taxon>
        <taxon>Sar</taxon>
        <taxon>Stramenopiles</taxon>
        <taxon>Ochrophyta</taxon>
        <taxon>Bacillariophyta</taxon>
        <taxon>Coscinodiscophyceae</taxon>
        <taxon>Thalassiosirophycidae</taxon>
        <taxon>Stephanodiscales</taxon>
        <taxon>Stephanodiscaceae</taxon>
        <taxon>Cyclotella</taxon>
    </lineage>
</organism>
<dbReference type="PANTHER" id="PTHR22706">
    <property type="entry name" value="ASSEMBLY FACTOR FOR SPINDLE MICROTUBULES"/>
    <property type="match status" value="1"/>
</dbReference>
<dbReference type="SUPFAM" id="SSF52540">
    <property type="entry name" value="P-loop containing nucleoside triphosphate hydrolases"/>
    <property type="match status" value="1"/>
</dbReference>
<feature type="compositionally biased region" description="Basic and acidic residues" evidence="5">
    <location>
        <begin position="488"/>
        <end position="497"/>
    </location>
</feature>
<name>A0ABD3QB34_9STRA</name>
<evidence type="ECO:0000313" key="7">
    <source>
        <dbReference type="Proteomes" id="UP001516023"/>
    </source>
</evidence>
<dbReference type="InterPro" id="IPR000048">
    <property type="entry name" value="IQ_motif_EF-hand-BS"/>
</dbReference>
<dbReference type="GO" id="GO:0005737">
    <property type="term" value="C:cytoplasm"/>
    <property type="evidence" value="ECO:0007669"/>
    <property type="project" value="UniProtKB-SubCell"/>
</dbReference>